<feature type="region of interest" description="Disordered" evidence="3">
    <location>
        <begin position="728"/>
        <end position="767"/>
    </location>
</feature>
<dbReference type="GO" id="GO:0055037">
    <property type="term" value="C:recycling endosome"/>
    <property type="evidence" value="ECO:0007669"/>
    <property type="project" value="TreeGrafter"/>
</dbReference>
<feature type="compositionally biased region" description="Polar residues" evidence="3">
    <location>
        <begin position="414"/>
        <end position="435"/>
    </location>
</feature>
<evidence type="ECO:0000313" key="6">
    <source>
        <dbReference type="Proteomes" id="UP000006643"/>
    </source>
</evidence>
<feature type="domain" description="PH" evidence="4">
    <location>
        <begin position="813"/>
        <end position="933"/>
    </location>
</feature>
<protein>
    <recommendedName>
        <fullName evidence="4">PH domain-containing protein</fullName>
    </recommendedName>
</protein>
<dbReference type="SMART" id="SM00233">
    <property type="entry name" value="PH"/>
    <property type="match status" value="1"/>
</dbReference>
<dbReference type="InterPro" id="IPR045188">
    <property type="entry name" value="Boi1/Boi2-like"/>
</dbReference>
<dbReference type="VEuPathDB" id="FungiDB:PITG_06682"/>
<dbReference type="Proteomes" id="UP000006643">
    <property type="component" value="Unassembled WGS sequence"/>
</dbReference>
<dbReference type="EMBL" id="DS028125">
    <property type="protein sequence ID" value="EEY70114.1"/>
    <property type="molecule type" value="Genomic_DNA"/>
</dbReference>
<dbReference type="GeneID" id="9472026"/>
<dbReference type="InterPro" id="IPR001849">
    <property type="entry name" value="PH_domain"/>
</dbReference>
<dbReference type="GO" id="GO:0042147">
    <property type="term" value="P:retrograde transport, endosome to Golgi"/>
    <property type="evidence" value="ECO:0007669"/>
    <property type="project" value="TreeGrafter"/>
</dbReference>
<evidence type="ECO:0000256" key="2">
    <source>
        <dbReference type="SAM" id="Coils"/>
    </source>
</evidence>
<name>D0N5F6_PHYIT</name>
<dbReference type="GO" id="GO:0005802">
    <property type="term" value="C:trans-Golgi network"/>
    <property type="evidence" value="ECO:0007669"/>
    <property type="project" value="TreeGrafter"/>
</dbReference>
<feature type="region of interest" description="Disordered" evidence="3">
    <location>
        <begin position="383"/>
        <end position="448"/>
    </location>
</feature>
<feature type="coiled-coil region" evidence="2">
    <location>
        <begin position="252"/>
        <end position="283"/>
    </location>
</feature>
<gene>
    <name evidence="5" type="ORF">PITG_06682</name>
</gene>
<dbReference type="RefSeq" id="XP_002998761.1">
    <property type="nucleotide sequence ID" value="XM_002998715.1"/>
</dbReference>
<evidence type="ECO:0000313" key="5">
    <source>
        <dbReference type="EMBL" id="EEY70114.1"/>
    </source>
</evidence>
<dbReference type="GO" id="GO:0001881">
    <property type="term" value="P:receptor recycling"/>
    <property type="evidence" value="ECO:0007669"/>
    <property type="project" value="TreeGrafter"/>
</dbReference>
<evidence type="ECO:0000256" key="3">
    <source>
        <dbReference type="SAM" id="MobiDB-lite"/>
    </source>
</evidence>
<feature type="region of interest" description="Disordered" evidence="3">
    <location>
        <begin position="1268"/>
        <end position="1298"/>
    </location>
</feature>
<feature type="compositionally biased region" description="Basic residues" evidence="3">
    <location>
        <begin position="438"/>
        <end position="448"/>
    </location>
</feature>
<reference evidence="6" key="1">
    <citation type="journal article" date="2009" name="Nature">
        <title>Genome sequence and analysis of the Irish potato famine pathogen Phytophthora infestans.</title>
        <authorList>
            <consortium name="The Broad Institute Genome Sequencing Platform"/>
            <person name="Haas B.J."/>
            <person name="Kamoun S."/>
            <person name="Zody M.C."/>
            <person name="Jiang R.H."/>
            <person name="Handsaker R.E."/>
            <person name="Cano L.M."/>
            <person name="Grabherr M."/>
            <person name="Kodira C.D."/>
            <person name="Raffaele S."/>
            <person name="Torto-Alalibo T."/>
            <person name="Bozkurt T.O."/>
            <person name="Ah-Fong A.M."/>
            <person name="Alvarado L."/>
            <person name="Anderson V.L."/>
            <person name="Armstrong M.R."/>
            <person name="Avrova A."/>
            <person name="Baxter L."/>
            <person name="Beynon J."/>
            <person name="Boevink P.C."/>
            <person name="Bollmann S.R."/>
            <person name="Bos J.I."/>
            <person name="Bulone V."/>
            <person name="Cai G."/>
            <person name="Cakir C."/>
            <person name="Carrington J.C."/>
            <person name="Chawner M."/>
            <person name="Conti L."/>
            <person name="Costanzo S."/>
            <person name="Ewan R."/>
            <person name="Fahlgren N."/>
            <person name="Fischbach M.A."/>
            <person name="Fugelstad J."/>
            <person name="Gilroy E.M."/>
            <person name="Gnerre S."/>
            <person name="Green P.J."/>
            <person name="Grenville-Briggs L.J."/>
            <person name="Griffith J."/>
            <person name="Grunwald N.J."/>
            <person name="Horn K."/>
            <person name="Horner N.R."/>
            <person name="Hu C.H."/>
            <person name="Huitema E."/>
            <person name="Jeong D.H."/>
            <person name="Jones A.M."/>
            <person name="Jones J.D."/>
            <person name="Jones R.W."/>
            <person name="Karlsson E.K."/>
            <person name="Kunjeti S.G."/>
            <person name="Lamour K."/>
            <person name="Liu Z."/>
            <person name="Ma L."/>
            <person name="Maclean D."/>
            <person name="Chibucos M.C."/>
            <person name="McDonald H."/>
            <person name="McWalters J."/>
            <person name="Meijer H.J."/>
            <person name="Morgan W."/>
            <person name="Morris P.F."/>
            <person name="Munro C.A."/>
            <person name="O'Neill K."/>
            <person name="Ospina-Giraldo M."/>
            <person name="Pinzon A."/>
            <person name="Pritchard L."/>
            <person name="Ramsahoye B."/>
            <person name="Ren Q."/>
            <person name="Restrepo S."/>
            <person name="Roy S."/>
            <person name="Sadanandom A."/>
            <person name="Savidor A."/>
            <person name="Schornack S."/>
            <person name="Schwartz D.C."/>
            <person name="Schumann U.D."/>
            <person name="Schwessinger B."/>
            <person name="Seyer L."/>
            <person name="Sharpe T."/>
            <person name="Silvar C."/>
            <person name="Song J."/>
            <person name="Studholme D.J."/>
            <person name="Sykes S."/>
            <person name="Thines M."/>
            <person name="van de Vondervoort P.J."/>
            <person name="Phuntumart V."/>
            <person name="Wawra S."/>
            <person name="Weide R."/>
            <person name="Win J."/>
            <person name="Young C."/>
            <person name="Zhou S."/>
            <person name="Fry W."/>
            <person name="Meyers B.C."/>
            <person name="van West P."/>
            <person name="Ristaino J."/>
            <person name="Govers F."/>
            <person name="Birch P.R."/>
            <person name="Whisson S.C."/>
            <person name="Judelson H.S."/>
            <person name="Nusbaum C."/>
        </authorList>
    </citation>
    <scope>NUCLEOTIDE SEQUENCE [LARGE SCALE GENOMIC DNA]</scope>
    <source>
        <strain evidence="6">T30-4</strain>
    </source>
</reference>
<dbReference type="eggNOG" id="ENOG502SDIU">
    <property type="taxonomic scope" value="Eukaryota"/>
</dbReference>
<dbReference type="SUPFAM" id="SSF50729">
    <property type="entry name" value="PH domain-like"/>
    <property type="match status" value="1"/>
</dbReference>
<dbReference type="InterPro" id="IPR011993">
    <property type="entry name" value="PH-like_dom_sf"/>
</dbReference>
<dbReference type="OrthoDB" id="185175at2759"/>
<feature type="region of interest" description="Disordered" evidence="3">
    <location>
        <begin position="649"/>
        <end position="704"/>
    </location>
</feature>
<dbReference type="KEGG" id="pif:PITG_06682"/>
<dbReference type="GO" id="GO:0005769">
    <property type="term" value="C:early endosome"/>
    <property type="evidence" value="ECO:0007669"/>
    <property type="project" value="TreeGrafter"/>
</dbReference>
<dbReference type="OMA" id="ITCWTME"/>
<dbReference type="HOGENOM" id="CLU_002932_0_0_1"/>
<keyword evidence="2" id="KW-0175">Coiled coil</keyword>
<evidence type="ECO:0000256" key="1">
    <source>
        <dbReference type="ARBA" id="ARBA00022553"/>
    </source>
</evidence>
<proteinExistence type="predicted"/>
<dbReference type="Gene3D" id="2.30.29.30">
    <property type="entry name" value="Pleckstrin-homology domain (PH domain)/Phosphotyrosine-binding domain (PTB)"/>
    <property type="match status" value="1"/>
</dbReference>
<dbReference type="InParanoid" id="D0N5F6"/>
<sequence length="1309" mass="144721">MSKSRRVAFSGAEVIEYNAAVAPVVKFCGALGCARGSSLTLECEARGLEVSDERLTFQYVEELQRFLRSRGFEPMSDDLKELQIQRQVVELLLAWTALEHKANWPMAADVLDPATLQRAQLEKKQLEGRVDDGYAFGRRFFSVSTYVEILSSEELLAVAKERKMELPMLDEKQRARVKALDRELLGLYGTAEGRPLRSLTMRQLVTEAEGRGMLGPGGEKARDIKDKKSKRAWVDLLRPLMVAEVRASKIREQQEEMLRKKLAQELEREKEEEQKQRVVELIQAIVKRSEGSACAEPEDDDATMSQESNPKVDKTRSVLATTSGCVSALGGGRSSPHMTTSRGPGVKMSSLHRRQSALNLPPQTASDADASAVSLEIQPALSFTDVQDDENASQGERSPTCRSSRDKRSKATRTGRQFSLETSPELYETQQGSDTLRSRHGSRTSTARHLRTLSRDFVLHSLPTSSVRHESLTSLKDQFLKIKERFSPSVSPLHSTASVTPSGLALQDLTATINNGVSTAGHVLLPDQRELASREDGSWELPQARVERWYREDDFFKACITCWTMEAGAAIVSKVARVVSEWAADTSSCSPPITGSANSINPDVSLQWIGRQLWAVTVSLPLTRSGELHSEHITLAHRINQAVAEVSKQTSTRLTTSPVACQPSHETLNENGDMENTESSSLQPPHSPIQLGRDDEEDSALDKVNSSPFSTLAVEDIEILRLQQAQMAGKMGDNDDDTACVDRRDDDDSTEQGQDDNDEEEEDTSEQVAALPLSWSMLSLSSQPSGSSEHASLQGEFTLTDDDSFTDPAAHLAPEKTGWLKKKKRKQHGLGSSWQPRYFELKGNRLYYFSSEADGLPRGAVLLDHALVQRGRGDHAMAFSISSASSHRRLQVLKFSARLTHQVRPRKSIELRVVEETEAAVSTWIAALNRASFYCKLASATAGSSSTLPAHSSSSFGPFSIPDKKRKTPFYRFRSPTATKATLASCSFSVKKEQTDVENADTEQLRTATARWTASYQQVGSVQYLRETDPLLWEIHPPEQIAIRKKAARARTRSDYLAIFSRHSETFSQIFLPRPQPISLEQTLRDILPELFLINDTLYGGGEQQQQAAEQSSSDFAGQPLQSRGLEHIFEVLDAHIQRFAAAPEERVRAVSALLQACARTISGGDSYFVVHRLLGNPNLIIRPAEARGRPIEIDVSPDRPSRFLITVFSAFSFHLLDDVERFGDSNDATGGGMTPAPLLRVRTRHIQEFEFAGGASTRWLKIDVEGRKEDGSPAGSVGGGGTIGRWGSRRHSHEGTDSRIGALLDALS</sequence>
<dbReference type="GO" id="GO:0007032">
    <property type="term" value="P:endosome organization"/>
    <property type="evidence" value="ECO:0007669"/>
    <property type="project" value="TreeGrafter"/>
</dbReference>
<dbReference type="PANTHER" id="PTHR22902">
    <property type="entry name" value="SESQUIPEDALIAN"/>
    <property type="match status" value="1"/>
</dbReference>
<accession>D0N5F6</accession>
<dbReference type="GO" id="GO:0005829">
    <property type="term" value="C:cytosol"/>
    <property type="evidence" value="ECO:0007669"/>
    <property type="project" value="GOC"/>
</dbReference>
<feature type="compositionally biased region" description="Polar residues" evidence="3">
    <location>
        <begin position="649"/>
        <end position="670"/>
    </location>
</feature>
<feature type="region of interest" description="Disordered" evidence="3">
    <location>
        <begin position="804"/>
        <end position="826"/>
    </location>
</feature>
<keyword evidence="6" id="KW-1185">Reference proteome</keyword>
<feature type="compositionally biased region" description="Polar residues" evidence="3">
    <location>
        <begin position="392"/>
        <end position="402"/>
    </location>
</feature>
<dbReference type="PANTHER" id="PTHR22902:SF27">
    <property type="entry name" value="PLECKSTRIN HOMOLOGY DOMAIN-CONTAINING FAMILY A MEMBER 3"/>
    <property type="match status" value="1"/>
</dbReference>
<feature type="compositionally biased region" description="Acidic residues" evidence="3">
    <location>
        <begin position="747"/>
        <end position="765"/>
    </location>
</feature>
<keyword evidence="1" id="KW-0597">Phosphoprotein</keyword>
<dbReference type="PROSITE" id="PS50003">
    <property type="entry name" value="PH_DOMAIN"/>
    <property type="match status" value="1"/>
</dbReference>
<evidence type="ECO:0000259" key="4">
    <source>
        <dbReference type="PROSITE" id="PS50003"/>
    </source>
</evidence>
<organism evidence="5 6">
    <name type="scientific">Phytophthora infestans (strain T30-4)</name>
    <name type="common">Potato late blight agent</name>
    <dbReference type="NCBI Taxonomy" id="403677"/>
    <lineage>
        <taxon>Eukaryota</taxon>
        <taxon>Sar</taxon>
        <taxon>Stramenopiles</taxon>
        <taxon>Oomycota</taxon>
        <taxon>Peronosporomycetes</taxon>
        <taxon>Peronosporales</taxon>
        <taxon>Peronosporaceae</taxon>
        <taxon>Phytophthora</taxon>
    </lineage>
</organism>
<dbReference type="Pfam" id="PF00169">
    <property type="entry name" value="PH"/>
    <property type="match status" value="1"/>
</dbReference>
<feature type="region of interest" description="Disordered" evidence="3">
    <location>
        <begin position="289"/>
        <end position="350"/>
    </location>
</feature>